<gene>
    <name evidence="5" type="ORF">N8I74_16965</name>
</gene>
<keyword evidence="2" id="KW-0238">DNA-binding</keyword>
<evidence type="ECO:0000313" key="5">
    <source>
        <dbReference type="EMBL" id="UXY14988.1"/>
    </source>
</evidence>
<dbReference type="InterPro" id="IPR050204">
    <property type="entry name" value="AraC_XylS_family_regulators"/>
</dbReference>
<name>A0ABY6DL78_9NEIS</name>
<dbReference type="InterPro" id="IPR018060">
    <property type="entry name" value="HTH_AraC"/>
</dbReference>
<dbReference type="Pfam" id="PF12833">
    <property type="entry name" value="HTH_18"/>
    <property type="match status" value="1"/>
</dbReference>
<feature type="domain" description="HTH araC/xylS-type" evidence="4">
    <location>
        <begin position="11"/>
        <end position="110"/>
    </location>
</feature>
<evidence type="ECO:0000256" key="2">
    <source>
        <dbReference type="ARBA" id="ARBA00023125"/>
    </source>
</evidence>
<dbReference type="SUPFAM" id="SSF46689">
    <property type="entry name" value="Homeodomain-like"/>
    <property type="match status" value="2"/>
</dbReference>
<keyword evidence="1" id="KW-0805">Transcription regulation</keyword>
<evidence type="ECO:0000259" key="4">
    <source>
        <dbReference type="PROSITE" id="PS01124"/>
    </source>
</evidence>
<evidence type="ECO:0000313" key="6">
    <source>
        <dbReference type="Proteomes" id="UP001061302"/>
    </source>
</evidence>
<keyword evidence="3" id="KW-0804">Transcription</keyword>
<dbReference type="EMBL" id="CP106753">
    <property type="protein sequence ID" value="UXY14988.1"/>
    <property type="molecule type" value="Genomic_DNA"/>
</dbReference>
<dbReference type="InterPro" id="IPR009057">
    <property type="entry name" value="Homeodomain-like_sf"/>
</dbReference>
<keyword evidence="6" id="KW-1185">Reference proteome</keyword>
<sequence>MHSRHRTVRIERAVDCINARYGQALTLDELAARACYSTWHFVRAFEEEVGEAPFDFLRKRRFFAAAYQLLSDRQLPVADLAAQCGFEYASSFAKGFRRLFGMSARDWRAGGWQDWSDGQAWRRPGCPRDDSARGAEYDASQVRRVDPNSIRLEIVPEQPVVYRRLRGLWGPALKPTVIDMLRASPVPVPRFIGARHDLLHLRGPQESCYDVCVPVAPGYVALPTLGHTRLFSGLYAVRRLQPGEPYLSWRSLVDSWPRQGRFAIDPRRPMLEDFDCTQDDMRCIALYLPLTLG</sequence>
<reference evidence="5" key="1">
    <citation type="submission" date="2022-10" db="EMBL/GenBank/DDBJ databases">
        <title>Chitiniphilus purpureus sp. nov., a novel chitin-degrading bacterium isolated from crawfish pond sediment.</title>
        <authorList>
            <person name="Li K."/>
        </authorList>
    </citation>
    <scope>NUCLEOTIDE SEQUENCE</scope>
    <source>
        <strain evidence="5">CD1</strain>
    </source>
</reference>
<dbReference type="PROSITE" id="PS01124">
    <property type="entry name" value="HTH_ARAC_FAMILY_2"/>
    <property type="match status" value="1"/>
</dbReference>
<proteinExistence type="predicted"/>
<evidence type="ECO:0000256" key="3">
    <source>
        <dbReference type="ARBA" id="ARBA00023163"/>
    </source>
</evidence>
<protein>
    <submittedName>
        <fullName evidence="5">AraC family transcriptional regulator</fullName>
    </submittedName>
</protein>
<accession>A0ABY6DL78</accession>
<dbReference type="Gene3D" id="1.10.10.60">
    <property type="entry name" value="Homeodomain-like"/>
    <property type="match status" value="2"/>
</dbReference>
<dbReference type="Proteomes" id="UP001061302">
    <property type="component" value="Chromosome"/>
</dbReference>
<dbReference type="RefSeq" id="WP_263124348.1">
    <property type="nucleotide sequence ID" value="NZ_CP106753.1"/>
</dbReference>
<organism evidence="5 6">
    <name type="scientific">Chitiniphilus purpureus</name>
    <dbReference type="NCBI Taxonomy" id="2981137"/>
    <lineage>
        <taxon>Bacteria</taxon>
        <taxon>Pseudomonadati</taxon>
        <taxon>Pseudomonadota</taxon>
        <taxon>Betaproteobacteria</taxon>
        <taxon>Neisseriales</taxon>
        <taxon>Chitinibacteraceae</taxon>
        <taxon>Chitiniphilus</taxon>
    </lineage>
</organism>
<dbReference type="SMART" id="SM00342">
    <property type="entry name" value="HTH_ARAC"/>
    <property type="match status" value="1"/>
</dbReference>
<dbReference type="PANTHER" id="PTHR46796">
    <property type="entry name" value="HTH-TYPE TRANSCRIPTIONAL ACTIVATOR RHAS-RELATED"/>
    <property type="match status" value="1"/>
</dbReference>
<evidence type="ECO:0000256" key="1">
    <source>
        <dbReference type="ARBA" id="ARBA00023015"/>
    </source>
</evidence>